<comment type="caution">
    <text evidence="6">The sequence shown here is derived from an EMBL/GenBank/DDBJ whole genome shotgun (WGS) entry which is preliminary data.</text>
</comment>
<organism evidence="6 7">
    <name type="scientific">Triplophysa tibetana</name>
    <dbReference type="NCBI Taxonomy" id="1572043"/>
    <lineage>
        <taxon>Eukaryota</taxon>
        <taxon>Metazoa</taxon>
        <taxon>Chordata</taxon>
        <taxon>Craniata</taxon>
        <taxon>Vertebrata</taxon>
        <taxon>Euteleostomi</taxon>
        <taxon>Actinopterygii</taxon>
        <taxon>Neopterygii</taxon>
        <taxon>Teleostei</taxon>
        <taxon>Ostariophysi</taxon>
        <taxon>Cypriniformes</taxon>
        <taxon>Nemacheilidae</taxon>
        <taxon>Triplophysa</taxon>
    </lineage>
</organism>
<dbReference type="InterPro" id="IPR036236">
    <property type="entry name" value="Znf_C2H2_sf"/>
</dbReference>
<dbReference type="Proteomes" id="UP000324632">
    <property type="component" value="Chromosome 5"/>
</dbReference>
<evidence type="ECO:0000256" key="4">
    <source>
        <dbReference type="PROSITE-ProRule" id="PRU00027"/>
    </source>
</evidence>
<feature type="domain" description="BED-type" evidence="5">
    <location>
        <begin position="19"/>
        <end position="74"/>
    </location>
</feature>
<dbReference type="PROSITE" id="PS50808">
    <property type="entry name" value="ZF_BED"/>
    <property type="match status" value="1"/>
</dbReference>
<name>A0A5A9PKN2_9TELE</name>
<dbReference type="GO" id="GO:0008270">
    <property type="term" value="F:zinc ion binding"/>
    <property type="evidence" value="ECO:0007669"/>
    <property type="project" value="UniProtKB-KW"/>
</dbReference>
<evidence type="ECO:0000256" key="3">
    <source>
        <dbReference type="ARBA" id="ARBA00022833"/>
    </source>
</evidence>
<dbReference type="InterPro" id="IPR003656">
    <property type="entry name" value="Znf_BED"/>
</dbReference>
<keyword evidence="3" id="KW-0862">Zinc</keyword>
<reference evidence="6 7" key="1">
    <citation type="journal article" date="2019" name="Mol. Ecol. Resour.">
        <title>Chromosome-level genome assembly of Triplophysa tibetana, a fish adapted to the harsh high-altitude environment of the Tibetan Plateau.</title>
        <authorList>
            <person name="Yang X."/>
            <person name="Liu H."/>
            <person name="Ma Z."/>
            <person name="Zou Y."/>
            <person name="Zou M."/>
            <person name="Mao Y."/>
            <person name="Li X."/>
            <person name="Wang H."/>
            <person name="Chen T."/>
            <person name="Wang W."/>
            <person name="Yang R."/>
        </authorList>
    </citation>
    <scope>NUCLEOTIDE SEQUENCE [LARGE SCALE GENOMIC DNA]</scope>
    <source>
        <strain evidence="6">TTIB1903HZAU</strain>
        <tissue evidence="6">Muscle</tissue>
    </source>
</reference>
<dbReference type="EMBL" id="SOYY01000005">
    <property type="protein sequence ID" value="KAA0721506.1"/>
    <property type="molecule type" value="Genomic_DNA"/>
</dbReference>
<evidence type="ECO:0000313" key="6">
    <source>
        <dbReference type="EMBL" id="KAA0721506.1"/>
    </source>
</evidence>
<evidence type="ECO:0000259" key="5">
    <source>
        <dbReference type="PROSITE" id="PS50808"/>
    </source>
</evidence>
<evidence type="ECO:0000256" key="2">
    <source>
        <dbReference type="ARBA" id="ARBA00022771"/>
    </source>
</evidence>
<accession>A0A5A9PKN2</accession>
<sequence length="164" mass="18677">METPGSSHQDELVSKKGNNVTSVIWKWFGFERSDVKQTLVKCKICRKSVATGSGSTTNLFQHLRQRHQAEWLQCTKLRDENNTVSHPKTTDPPRNAQRQVSLAASFSNAIPYDKNVDWARTSFVNTRTASSWAKMVIRDRFSRWKALFDTLTSLPAKGCCVEKK</sequence>
<dbReference type="Pfam" id="PF02892">
    <property type="entry name" value="zf-BED"/>
    <property type="match status" value="1"/>
</dbReference>
<dbReference type="GO" id="GO:0003677">
    <property type="term" value="F:DNA binding"/>
    <property type="evidence" value="ECO:0007669"/>
    <property type="project" value="InterPro"/>
</dbReference>
<keyword evidence="2 4" id="KW-0863">Zinc-finger</keyword>
<protein>
    <recommendedName>
        <fullName evidence="5">BED-type domain-containing protein</fullName>
    </recommendedName>
</protein>
<proteinExistence type="predicted"/>
<evidence type="ECO:0000256" key="1">
    <source>
        <dbReference type="ARBA" id="ARBA00022723"/>
    </source>
</evidence>
<keyword evidence="7" id="KW-1185">Reference proteome</keyword>
<dbReference type="SUPFAM" id="SSF57667">
    <property type="entry name" value="beta-beta-alpha zinc fingers"/>
    <property type="match status" value="1"/>
</dbReference>
<keyword evidence="1" id="KW-0479">Metal-binding</keyword>
<dbReference type="AlphaFoldDB" id="A0A5A9PKN2"/>
<evidence type="ECO:0000313" key="7">
    <source>
        <dbReference type="Proteomes" id="UP000324632"/>
    </source>
</evidence>
<dbReference type="SMART" id="SM00614">
    <property type="entry name" value="ZnF_BED"/>
    <property type="match status" value="1"/>
</dbReference>
<gene>
    <name evidence="6" type="ORF">E1301_Tti021694</name>
</gene>